<accession>A0A1D1UY02</accession>
<keyword evidence="3" id="KW-1185">Reference proteome</keyword>
<sequence>MRTRYKLMVYHVRLLYPPEPKKQFIFEIAPEILLSTTKELLSMSRMPNGTSKSGAKSPPLSILQIKWLLKTRIGMENDFKQLESKQEKNALWDKIRREMHEHFGQKFDNRSSDILRISYENSRKKYVKEKKKLMRQEKRVTSYRHYQLFDDAFGTAVAEEIIANGLVDGDLGADDPSTLPSFEEEVPSQNEQDSMQEDENGIAAAQEQAEGETEKSGSGVARTLIADRIILSRIPKNDNTWQSDLAESLRTFTAVLLQQMELMRKTTNLEEKRLDLEMQREARKAADAEAAREQTKLLTQLLQRMVEKQN</sequence>
<organism evidence="2 3">
    <name type="scientific">Ramazzottius varieornatus</name>
    <name type="common">Water bear</name>
    <name type="synonym">Tardigrade</name>
    <dbReference type="NCBI Taxonomy" id="947166"/>
    <lineage>
        <taxon>Eukaryota</taxon>
        <taxon>Metazoa</taxon>
        <taxon>Ecdysozoa</taxon>
        <taxon>Tardigrada</taxon>
        <taxon>Eutardigrada</taxon>
        <taxon>Parachela</taxon>
        <taxon>Hypsibioidea</taxon>
        <taxon>Ramazzottiidae</taxon>
        <taxon>Ramazzottius</taxon>
    </lineage>
</organism>
<name>A0A1D1UY02_RAMVA</name>
<protein>
    <submittedName>
        <fullName evidence="2">Uncharacterized protein</fullName>
    </submittedName>
</protein>
<feature type="region of interest" description="Disordered" evidence="1">
    <location>
        <begin position="169"/>
        <end position="219"/>
    </location>
</feature>
<dbReference type="AlphaFoldDB" id="A0A1D1UY02"/>
<reference evidence="2 3" key="1">
    <citation type="journal article" date="2016" name="Nat. Commun.">
        <title>Extremotolerant tardigrade genome and improved radiotolerance of human cultured cells by tardigrade-unique protein.</title>
        <authorList>
            <person name="Hashimoto T."/>
            <person name="Horikawa D.D."/>
            <person name="Saito Y."/>
            <person name="Kuwahara H."/>
            <person name="Kozuka-Hata H."/>
            <person name="Shin-I T."/>
            <person name="Minakuchi Y."/>
            <person name="Ohishi K."/>
            <person name="Motoyama A."/>
            <person name="Aizu T."/>
            <person name="Enomoto A."/>
            <person name="Kondo K."/>
            <person name="Tanaka S."/>
            <person name="Hara Y."/>
            <person name="Koshikawa S."/>
            <person name="Sagara H."/>
            <person name="Miura T."/>
            <person name="Yokobori S."/>
            <person name="Miyagawa K."/>
            <person name="Suzuki Y."/>
            <person name="Kubo T."/>
            <person name="Oyama M."/>
            <person name="Kohara Y."/>
            <person name="Fujiyama A."/>
            <person name="Arakawa K."/>
            <person name="Katayama T."/>
            <person name="Toyoda A."/>
            <person name="Kunieda T."/>
        </authorList>
    </citation>
    <scope>NUCLEOTIDE SEQUENCE [LARGE SCALE GENOMIC DNA]</scope>
    <source>
        <strain evidence="2 3">YOKOZUNA-1</strain>
    </source>
</reference>
<evidence type="ECO:0000256" key="1">
    <source>
        <dbReference type="SAM" id="MobiDB-lite"/>
    </source>
</evidence>
<evidence type="ECO:0000313" key="3">
    <source>
        <dbReference type="Proteomes" id="UP000186922"/>
    </source>
</evidence>
<gene>
    <name evidence="2" type="primary">RvY_05415-1</name>
    <name evidence="2" type="synonym">RvY_05415.1</name>
    <name evidence="2" type="ORF">RvY_05415</name>
</gene>
<comment type="caution">
    <text evidence="2">The sequence shown here is derived from an EMBL/GenBank/DDBJ whole genome shotgun (WGS) entry which is preliminary data.</text>
</comment>
<dbReference type="EMBL" id="BDGG01000002">
    <property type="protein sequence ID" value="GAU93480.1"/>
    <property type="molecule type" value="Genomic_DNA"/>
</dbReference>
<evidence type="ECO:0000313" key="2">
    <source>
        <dbReference type="EMBL" id="GAU93480.1"/>
    </source>
</evidence>
<dbReference type="Proteomes" id="UP000186922">
    <property type="component" value="Unassembled WGS sequence"/>
</dbReference>
<proteinExistence type="predicted"/>